<keyword evidence="6" id="KW-0378">Hydrolase</keyword>
<dbReference type="PANTHER" id="PTHR42759:SF1">
    <property type="entry name" value="MAGNESIUM-CHELATASE SUBUNIT CHLD"/>
    <property type="match status" value="1"/>
</dbReference>
<name>A0A5E6M4V1_9BACT</name>
<dbReference type="FunFam" id="3.40.50.300:FF:000640">
    <property type="entry name" value="MoxR family ATPase"/>
    <property type="match status" value="1"/>
</dbReference>
<dbReference type="EC" id="3.6.3.-" evidence="6"/>
<dbReference type="Proteomes" id="UP000334923">
    <property type="component" value="Unassembled WGS sequence"/>
</dbReference>
<comment type="similarity">
    <text evidence="3">Belongs to the MoxR family.</text>
</comment>
<evidence type="ECO:0000313" key="6">
    <source>
        <dbReference type="EMBL" id="VVM04602.1"/>
    </source>
</evidence>
<evidence type="ECO:0000259" key="5">
    <source>
        <dbReference type="Pfam" id="PF17863"/>
    </source>
</evidence>
<sequence>MPEERREGRQIPDSEVSRSAALEGAAPKKSLASEKGLLAILIDGAIMIKGPEWAQRILGEVHKTVLGQDKIIERLLIALLSGGHVLIEGMPGLAKTLLVKSLAAAVGVQFERIQFTPDLLPSDVVGTMVFQPQEGRFYPHLGPIFANIVLADEINRAPAKVQSALLEAMQERQVTLGGAAHPLPDPFLVLATQNPIEQEGTYPLPEAQADRFLFKVLVDYPSEAEERSMLRLWGRLTETPKVSGVSSAEEIRQLRSQIDQVYVSPAVERYILELVRASRQEEILGGQRLLSYGGSPRASLALFLAGRTMAWLRGLDYVSPALIREIFPDVLRHRVGLSYEAEAQGIQVAGVLDQLLERTAIPEAD</sequence>
<evidence type="ECO:0000259" key="4">
    <source>
        <dbReference type="Pfam" id="PF07726"/>
    </source>
</evidence>
<dbReference type="GO" id="GO:0005524">
    <property type="term" value="F:ATP binding"/>
    <property type="evidence" value="ECO:0007669"/>
    <property type="project" value="UniProtKB-KW"/>
</dbReference>
<dbReference type="PIRSF" id="PIRSF002849">
    <property type="entry name" value="AAA_ATPase_chaperone_MoxR_prd"/>
    <property type="match status" value="1"/>
</dbReference>
<accession>A0A5E6M4V1</accession>
<dbReference type="AlphaFoldDB" id="A0A5E6M4V1"/>
<dbReference type="InterPro" id="IPR041628">
    <property type="entry name" value="ChlI/MoxR_AAA_lid"/>
</dbReference>
<evidence type="ECO:0000313" key="7">
    <source>
        <dbReference type="Proteomes" id="UP000334923"/>
    </source>
</evidence>
<dbReference type="InterPro" id="IPR050764">
    <property type="entry name" value="CbbQ/NirQ/NorQ/GpvN"/>
</dbReference>
<feature type="domain" description="ChlI/MoxR AAA lid" evidence="5">
    <location>
        <begin position="290"/>
        <end position="348"/>
    </location>
</feature>
<keyword evidence="7" id="KW-1185">Reference proteome</keyword>
<keyword evidence="1" id="KW-0547">Nucleotide-binding</keyword>
<protein>
    <submittedName>
        <fullName evidence="6">ATPase RavA</fullName>
        <ecNumber evidence="6">3.6.3.-</ecNumber>
    </submittedName>
</protein>
<dbReference type="PANTHER" id="PTHR42759">
    <property type="entry name" value="MOXR FAMILY PROTEIN"/>
    <property type="match status" value="1"/>
</dbReference>
<evidence type="ECO:0000256" key="1">
    <source>
        <dbReference type="ARBA" id="ARBA00022741"/>
    </source>
</evidence>
<dbReference type="Gene3D" id="3.40.50.300">
    <property type="entry name" value="P-loop containing nucleotide triphosphate hydrolases"/>
    <property type="match status" value="1"/>
</dbReference>
<keyword evidence="2" id="KW-0067">ATP-binding</keyword>
<dbReference type="CDD" id="cd00009">
    <property type="entry name" value="AAA"/>
    <property type="match status" value="1"/>
</dbReference>
<dbReference type="Gene3D" id="1.10.8.80">
    <property type="entry name" value="Magnesium chelatase subunit I, C-Terminal domain"/>
    <property type="match status" value="1"/>
</dbReference>
<dbReference type="Pfam" id="PF17863">
    <property type="entry name" value="AAA_lid_2"/>
    <property type="match status" value="1"/>
</dbReference>
<organism evidence="6 7">
    <name type="scientific">Methylacidimicrobium tartarophylax</name>
    <dbReference type="NCBI Taxonomy" id="1041768"/>
    <lineage>
        <taxon>Bacteria</taxon>
        <taxon>Pseudomonadati</taxon>
        <taxon>Verrucomicrobiota</taxon>
        <taxon>Methylacidimicrobium</taxon>
    </lineage>
</organism>
<gene>
    <name evidence="6" type="primary">ravA</name>
    <name evidence="6" type="ORF">MAMT_00181</name>
</gene>
<dbReference type="InterPro" id="IPR011703">
    <property type="entry name" value="ATPase_AAA-3"/>
</dbReference>
<dbReference type="InterPro" id="IPR027417">
    <property type="entry name" value="P-loop_NTPase"/>
</dbReference>
<evidence type="ECO:0000256" key="2">
    <source>
        <dbReference type="ARBA" id="ARBA00022840"/>
    </source>
</evidence>
<dbReference type="GO" id="GO:0016887">
    <property type="term" value="F:ATP hydrolysis activity"/>
    <property type="evidence" value="ECO:0007669"/>
    <property type="project" value="InterPro"/>
</dbReference>
<reference evidence="6 7" key="1">
    <citation type="submission" date="2019-09" db="EMBL/GenBank/DDBJ databases">
        <authorList>
            <person name="Cremers G."/>
        </authorList>
    </citation>
    <scope>NUCLEOTIDE SEQUENCE [LARGE SCALE GENOMIC DNA]</scope>
    <source>
        <strain evidence="6">4A</strain>
    </source>
</reference>
<proteinExistence type="inferred from homology"/>
<dbReference type="EMBL" id="CABFVA020000006">
    <property type="protein sequence ID" value="VVM04602.1"/>
    <property type="molecule type" value="Genomic_DNA"/>
</dbReference>
<evidence type="ECO:0000256" key="3">
    <source>
        <dbReference type="ARBA" id="ARBA00061607"/>
    </source>
</evidence>
<dbReference type="SUPFAM" id="SSF52540">
    <property type="entry name" value="P-loop containing nucleoside triphosphate hydrolases"/>
    <property type="match status" value="1"/>
</dbReference>
<dbReference type="Pfam" id="PF07726">
    <property type="entry name" value="AAA_3"/>
    <property type="match status" value="1"/>
</dbReference>
<feature type="domain" description="ATPase AAA-3" evidence="4">
    <location>
        <begin position="84"/>
        <end position="214"/>
    </location>
</feature>